<keyword evidence="2" id="KW-1185">Reference proteome</keyword>
<dbReference type="SUPFAM" id="SSF56935">
    <property type="entry name" value="Porins"/>
    <property type="match status" value="1"/>
</dbReference>
<proteinExistence type="predicted"/>
<evidence type="ECO:0000313" key="1">
    <source>
        <dbReference type="EMBL" id="MFC3292158.1"/>
    </source>
</evidence>
<evidence type="ECO:0000313" key="2">
    <source>
        <dbReference type="Proteomes" id="UP001595640"/>
    </source>
</evidence>
<comment type="caution">
    <text evidence="1">The sequence shown here is derived from an EMBL/GenBank/DDBJ whole genome shotgun (WGS) entry which is preliminary data.</text>
</comment>
<gene>
    <name evidence="1" type="ORF">ACFOEI_08750</name>
</gene>
<sequence>MDTLQMHGFLSQAWIASEGNDFFGPSSGNGGSFEYTEIGANASLRPHRDVLLAAQLLWRQAGDTSEEGPVLDYGIIDYQMISNRHRTLGIQAGRVKNPFGFYNQTRDIAFTRPSILLPQSIYFDRTRSLGLAGDGVSAYLEERLPTGTLYVQTSFGEAQIDEDVQETLLLPKSSGDLDSGTSALGQIRYEHDGGKFIAAVSTGRAQAHFNSNEDTPGNGEFQFQPTVFSLQYNDEFWSLTGEYAIRKVSLTGFTDPRNHETTGESWYLQYTRRFHDDWQWLIRYDYLANNRDDQDGSDYEASGAGQAHTQYAKDITLGLQWSLHPQVLLAAEYHSVDGTGWLPYQSNTSQEERDRYWNMLLLQMSLRF</sequence>
<dbReference type="InterPro" id="IPR023614">
    <property type="entry name" value="Porin_dom_sf"/>
</dbReference>
<dbReference type="Proteomes" id="UP001595640">
    <property type="component" value="Unassembled WGS sequence"/>
</dbReference>
<name>A0ABV7M1L2_9GAMM</name>
<protein>
    <recommendedName>
        <fullName evidence="3">Porin</fullName>
    </recommendedName>
</protein>
<dbReference type="RefSeq" id="WP_229804171.1">
    <property type="nucleotide sequence ID" value="NZ_BMXD01000002.1"/>
</dbReference>
<dbReference type="EMBL" id="JBHRUH010000015">
    <property type="protein sequence ID" value="MFC3292158.1"/>
    <property type="molecule type" value="Genomic_DNA"/>
</dbReference>
<dbReference type="Gene3D" id="2.40.160.10">
    <property type="entry name" value="Porin"/>
    <property type="match status" value="1"/>
</dbReference>
<reference evidence="2" key="1">
    <citation type="journal article" date="2019" name="Int. J. Syst. Evol. Microbiol.">
        <title>The Global Catalogue of Microorganisms (GCM) 10K type strain sequencing project: providing services to taxonomists for standard genome sequencing and annotation.</title>
        <authorList>
            <consortium name="The Broad Institute Genomics Platform"/>
            <consortium name="The Broad Institute Genome Sequencing Center for Infectious Disease"/>
            <person name="Wu L."/>
            <person name="Ma J."/>
        </authorList>
    </citation>
    <scope>NUCLEOTIDE SEQUENCE [LARGE SCALE GENOMIC DNA]</scope>
    <source>
        <strain evidence="2">KCTC 12847</strain>
    </source>
</reference>
<evidence type="ECO:0008006" key="3">
    <source>
        <dbReference type="Google" id="ProtNLM"/>
    </source>
</evidence>
<organism evidence="1 2">
    <name type="scientific">Modicisalibacter luteus</name>
    <dbReference type="NCBI Taxonomy" id="453962"/>
    <lineage>
        <taxon>Bacteria</taxon>
        <taxon>Pseudomonadati</taxon>
        <taxon>Pseudomonadota</taxon>
        <taxon>Gammaproteobacteria</taxon>
        <taxon>Oceanospirillales</taxon>
        <taxon>Halomonadaceae</taxon>
        <taxon>Modicisalibacter</taxon>
    </lineage>
</organism>
<accession>A0ABV7M1L2</accession>